<dbReference type="RefSeq" id="WP_185732828.1">
    <property type="nucleotide sequence ID" value="NZ_BHYK01000029.1"/>
</dbReference>
<accession>A0A401URU1</accession>
<dbReference type="Proteomes" id="UP000287872">
    <property type="component" value="Unassembled WGS sequence"/>
</dbReference>
<proteinExistence type="predicted"/>
<evidence type="ECO:0000313" key="2">
    <source>
        <dbReference type="Proteomes" id="UP000287872"/>
    </source>
</evidence>
<protein>
    <submittedName>
        <fullName evidence="1">Uncharacterized protein</fullName>
    </submittedName>
</protein>
<reference evidence="1 2" key="1">
    <citation type="submission" date="2018-11" db="EMBL/GenBank/DDBJ databases">
        <title>Genome sequencing and assembly of Clostridium tagluense strain A121.</title>
        <authorList>
            <person name="Murakami T."/>
            <person name="Segawa T."/>
            <person name="Shcherbakova V.A."/>
            <person name="Mori H."/>
            <person name="Yoshimura Y."/>
        </authorList>
    </citation>
    <scope>NUCLEOTIDE SEQUENCE [LARGE SCALE GENOMIC DNA]</scope>
    <source>
        <strain evidence="1 2">A121</strain>
    </source>
</reference>
<keyword evidence="2" id="KW-1185">Reference proteome</keyword>
<evidence type="ECO:0000313" key="1">
    <source>
        <dbReference type="EMBL" id="GCD12244.1"/>
    </source>
</evidence>
<organism evidence="1 2">
    <name type="scientific">Clostridium tagluense</name>
    <dbReference type="NCBI Taxonomy" id="360422"/>
    <lineage>
        <taxon>Bacteria</taxon>
        <taxon>Bacillati</taxon>
        <taxon>Bacillota</taxon>
        <taxon>Clostridia</taxon>
        <taxon>Eubacteriales</taxon>
        <taxon>Clostridiaceae</taxon>
        <taxon>Clostridium</taxon>
    </lineage>
</organism>
<comment type="caution">
    <text evidence="1">The sequence shown here is derived from an EMBL/GenBank/DDBJ whole genome shotgun (WGS) entry which is preliminary data.</text>
</comment>
<gene>
    <name evidence="1" type="ORF">Ctaglu_38670</name>
</gene>
<sequence length="45" mass="5374">MSDNNQELSEETLKRLEKIKHEIIEKMVRRGWDRKKAEAQAEAFS</sequence>
<dbReference type="AlphaFoldDB" id="A0A401URU1"/>
<dbReference type="EMBL" id="BHYK01000029">
    <property type="protein sequence ID" value="GCD12244.1"/>
    <property type="molecule type" value="Genomic_DNA"/>
</dbReference>
<name>A0A401URU1_9CLOT</name>